<comment type="pathway">
    <text evidence="3">Amino-acid biosynthesis; L-isoleucine biosynthesis; L-isoleucine from 2-oxobutanoate: step 2/4.</text>
</comment>
<dbReference type="SUPFAM" id="SSF48179">
    <property type="entry name" value="6-phosphogluconate dehydrogenase C-terminal domain-like"/>
    <property type="match status" value="1"/>
</dbReference>
<name>A0AAD4DGE3_9FUNG</name>
<keyword evidence="7 12" id="KW-0460">Magnesium</keyword>
<feature type="domain" description="KARI C-terminal knotted" evidence="14">
    <location>
        <begin position="1"/>
        <end position="103"/>
    </location>
</feature>
<comment type="cofactor">
    <cofactor evidence="1">
        <name>Mg(2+)</name>
        <dbReference type="ChEBI" id="CHEBI:18420"/>
    </cofactor>
</comment>
<evidence type="ECO:0000256" key="3">
    <source>
        <dbReference type="ARBA" id="ARBA00004885"/>
    </source>
</evidence>
<dbReference type="GO" id="GO:0009097">
    <property type="term" value="P:isoleucine biosynthetic process"/>
    <property type="evidence" value="ECO:0007669"/>
    <property type="project" value="UniProtKB-UniRule"/>
</dbReference>
<dbReference type="AlphaFoldDB" id="A0AAD4DGE3"/>
<evidence type="ECO:0000313" key="15">
    <source>
        <dbReference type="EMBL" id="KAG0275833.1"/>
    </source>
</evidence>
<evidence type="ECO:0000256" key="4">
    <source>
        <dbReference type="ARBA" id="ARBA00010318"/>
    </source>
</evidence>
<evidence type="ECO:0000256" key="5">
    <source>
        <dbReference type="ARBA" id="ARBA00022605"/>
    </source>
</evidence>
<dbReference type="InterPro" id="IPR013328">
    <property type="entry name" value="6PGD_dom2"/>
</dbReference>
<evidence type="ECO:0000256" key="13">
    <source>
        <dbReference type="SAM" id="MobiDB-lite"/>
    </source>
</evidence>
<feature type="compositionally biased region" description="Polar residues" evidence="13">
    <location>
        <begin position="94"/>
        <end position="103"/>
    </location>
</feature>
<dbReference type="Proteomes" id="UP001194580">
    <property type="component" value="Unassembled WGS sequence"/>
</dbReference>
<evidence type="ECO:0000256" key="1">
    <source>
        <dbReference type="ARBA" id="ARBA00001946"/>
    </source>
</evidence>
<dbReference type="InterPro" id="IPR000506">
    <property type="entry name" value="KARI_C"/>
</dbReference>
<dbReference type="PANTHER" id="PTHR21371">
    <property type="entry name" value="KETOL-ACID REDUCTOISOMERASE, MITOCHONDRIAL"/>
    <property type="match status" value="1"/>
</dbReference>
<comment type="caution">
    <text evidence="12">Lacks conserved residue(s) required for the propagation of feature annotation.</text>
</comment>
<evidence type="ECO:0000256" key="2">
    <source>
        <dbReference type="ARBA" id="ARBA00004864"/>
    </source>
</evidence>
<keyword evidence="8 12" id="KW-0560">Oxidoreductase</keyword>
<evidence type="ECO:0000313" key="16">
    <source>
        <dbReference type="Proteomes" id="UP001194580"/>
    </source>
</evidence>
<evidence type="ECO:0000256" key="11">
    <source>
        <dbReference type="ARBA" id="ARBA00030593"/>
    </source>
</evidence>
<organism evidence="15 16">
    <name type="scientific">Linnemannia exigua</name>
    <dbReference type="NCBI Taxonomy" id="604196"/>
    <lineage>
        <taxon>Eukaryota</taxon>
        <taxon>Fungi</taxon>
        <taxon>Fungi incertae sedis</taxon>
        <taxon>Mucoromycota</taxon>
        <taxon>Mortierellomycotina</taxon>
        <taxon>Mortierellomycetes</taxon>
        <taxon>Mortierellales</taxon>
        <taxon>Mortierellaceae</taxon>
        <taxon>Linnemannia</taxon>
    </lineage>
</organism>
<reference evidence="15" key="1">
    <citation type="journal article" date="2020" name="Fungal Divers.">
        <title>Resolving the Mortierellaceae phylogeny through synthesis of multi-gene phylogenetics and phylogenomics.</title>
        <authorList>
            <person name="Vandepol N."/>
            <person name="Liber J."/>
            <person name="Desiro A."/>
            <person name="Na H."/>
            <person name="Kennedy M."/>
            <person name="Barry K."/>
            <person name="Grigoriev I.V."/>
            <person name="Miller A.N."/>
            <person name="O'Donnell K."/>
            <person name="Stajich J.E."/>
            <person name="Bonito G."/>
        </authorList>
    </citation>
    <scope>NUCLEOTIDE SEQUENCE</scope>
    <source>
        <strain evidence="15">NRRL 28262</strain>
    </source>
</reference>
<dbReference type="InterPro" id="IPR013023">
    <property type="entry name" value="KARI"/>
</dbReference>
<evidence type="ECO:0000259" key="14">
    <source>
        <dbReference type="PROSITE" id="PS51851"/>
    </source>
</evidence>
<evidence type="ECO:0000256" key="7">
    <source>
        <dbReference type="ARBA" id="ARBA00022842"/>
    </source>
</evidence>
<dbReference type="PROSITE" id="PS51851">
    <property type="entry name" value="KARI_C"/>
    <property type="match status" value="1"/>
</dbReference>
<feature type="binding site" evidence="12">
    <location>
        <position position="32"/>
    </location>
    <ligand>
        <name>Mg(2+)</name>
        <dbReference type="ChEBI" id="CHEBI:18420"/>
        <label>2</label>
    </ligand>
</feature>
<dbReference type="GO" id="GO:0046872">
    <property type="term" value="F:metal ion binding"/>
    <property type="evidence" value="ECO:0007669"/>
    <property type="project" value="UniProtKB-UniRule"/>
</dbReference>
<proteinExistence type="inferred from homology"/>
<evidence type="ECO:0000256" key="9">
    <source>
        <dbReference type="ARBA" id="ARBA00023304"/>
    </source>
</evidence>
<comment type="similarity">
    <text evidence="4 12">Belongs to the ketol-acid reductoisomerase family.</text>
</comment>
<evidence type="ECO:0000256" key="12">
    <source>
        <dbReference type="PROSITE-ProRule" id="PRU01198"/>
    </source>
</evidence>
<dbReference type="Pfam" id="PF01450">
    <property type="entry name" value="KARI_C"/>
    <property type="match status" value="1"/>
</dbReference>
<evidence type="ECO:0000256" key="6">
    <source>
        <dbReference type="ARBA" id="ARBA00022723"/>
    </source>
</evidence>
<dbReference type="PANTHER" id="PTHR21371:SF1">
    <property type="entry name" value="KETOL-ACID REDUCTOISOMERASE, MITOCHONDRIAL"/>
    <property type="match status" value="1"/>
</dbReference>
<feature type="binding site" evidence="12">
    <location>
        <position position="28"/>
    </location>
    <ligand>
        <name>Mg(2+)</name>
        <dbReference type="ChEBI" id="CHEBI:18420"/>
        <label>2</label>
    </ligand>
</feature>
<keyword evidence="9 12" id="KW-0100">Branched-chain amino acid biosynthesis</keyword>
<feature type="region of interest" description="Disordered" evidence="13">
    <location>
        <begin position="84"/>
        <end position="103"/>
    </location>
</feature>
<dbReference type="Gene3D" id="1.10.1040.10">
    <property type="entry name" value="N-(1-d-carboxylethyl)-l-norvaline Dehydrogenase, domain 2"/>
    <property type="match status" value="1"/>
</dbReference>
<dbReference type="InterPro" id="IPR008927">
    <property type="entry name" value="6-PGluconate_DH-like_C_sf"/>
</dbReference>
<dbReference type="GO" id="GO:0004455">
    <property type="term" value="F:ketol-acid reductoisomerase activity"/>
    <property type="evidence" value="ECO:0007669"/>
    <property type="project" value="UniProtKB-UniRule"/>
</dbReference>
<feature type="binding site" evidence="12">
    <location>
        <position position="54"/>
    </location>
    <ligand>
        <name>substrate</name>
    </ligand>
</feature>
<keyword evidence="6 12" id="KW-0479">Metal-binding</keyword>
<dbReference type="GO" id="GO:0009099">
    <property type="term" value="P:L-valine biosynthetic process"/>
    <property type="evidence" value="ECO:0007669"/>
    <property type="project" value="UniProtKB-UniRule"/>
</dbReference>
<sequence>MGAIQGLFRAQYEVLRAKGHTPSEAFNETVEEATQSLYPLIGANGMDWMYANCSTTAQRGALDWAGPFFTATKPIFEELYESVANGSETRRSLTKNSTPNYRS</sequence>
<comment type="pathway">
    <text evidence="2">Amino-acid biosynthesis; L-valine biosynthesis; L-valine from pyruvate: step 2/4.</text>
</comment>
<dbReference type="FunFam" id="1.10.1040.10:FF:000003">
    <property type="entry name" value="Ketol-acid reductoisomerase, mitochondrial"/>
    <property type="match status" value="1"/>
</dbReference>
<accession>A0AAD4DGE3</accession>
<protein>
    <recommendedName>
        <fullName evidence="11">Acetohydroxy-acid reductoisomerase</fullName>
    </recommendedName>
    <alternativeName>
        <fullName evidence="10">Alpha-keto-beta-hydroxylacyl reductoisomerase</fullName>
    </alternativeName>
</protein>
<dbReference type="EMBL" id="JAAAIL010000432">
    <property type="protein sequence ID" value="KAG0275833.1"/>
    <property type="molecule type" value="Genomic_DNA"/>
</dbReference>
<comment type="caution">
    <text evidence="15">The sequence shown here is derived from an EMBL/GenBank/DDBJ whole genome shotgun (WGS) entry which is preliminary data.</text>
</comment>
<keyword evidence="16" id="KW-1185">Reference proteome</keyword>
<evidence type="ECO:0000256" key="8">
    <source>
        <dbReference type="ARBA" id="ARBA00023002"/>
    </source>
</evidence>
<evidence type="ECO:0000256" key="10">
    <source>
        <dbReference type="ARBA" id="ARBA00030209"/>
    </source>
</evidence>
<keyword evidence="5 12" id="KW-0028">Amino-acid biosynthesis</keyword>
<gene>
    <name evidence="15" type="primary">ILV2_2</name>
    <name evidence="15" type="ORF">BGZ95_008322</name>
</gene>